<name>A0A6J7WPX9_9CAUD</name>
<gene>
    <name evidence="1" type="ORF">UFOVP237_41</name>
</gene>
<reference evidence="1" key="1">
    <citation type="submission" date="2020-05" db="EMBL/GenBank/DDBJ databases">
        <authorList>
            <person name="Chiriac C."/>
            <person name="Salcher M."/>
            <person name="Ghai R."/>
            <person name="Kavagutti S V."/>
        </authorList>
    </citation>
    <scope>NUCLEOTIDE SEQUENCE</scope>
</reference>
<evidence type="ECO:0000313" key="1">
    <source>
        <dbReference type="EMBL" id="CAB5219956.1"/>
    </source>
</evidence>
<accession>A0A6J7WPX9</accession>
<sequence length="107" mass="11830">MQSEVRIGPSGASFNGPDGTRLFQAITIRSALKLHKAGLRVNRHTTTTMLFKFASSYTQKVYKRGEFDRAMQDLTVWIDAMRAAIPVTVEAGHQADSPISVNGMKVF</sequence>
<organism evidence="1">
    <name type="scientific">uncultured Caudovirales phage</name>
    <dbReference type="NCBI Taxonomy" id="2100421"/>
    <lineage>
        <taxon>Viruses</taxon>
        <taxon>Duplodnaviria</taxon>
        <taxon>Heunggongvirae</taxon>
        <taxon>Uroviricota</taxon>
        <taxon>Caudoviricetes</taxon>
        <taxon>Peduoviridae</taxon>
        <taxon>Maltschvirus</taxon>
        <taxon>Maltschvirus maltsch</taxon>
    </lineage>
</organism>
<protein>
    <submittedName>
        <fullName evidence="1">Uncharacterized protein</fullName>
    </submittedName>
</protein>
<proteinExistence type="predicted"/>
<dbReference type="EMBL" id="LR798277">
    <property type="protein sequence ID" value="CAB5219956.1"/>
    <property type="molecule type" value="Genomic_DNA"/>
</dbReference>